<dbReference type="PaxDb" id="4577-GRMZM2G172139_P01"/>
<keyword evidence="5" id="KW-1185">Reference proteome</keyword>
<dbReference type="Proteomes" id="UP000007305">
    <property type="component" value="Chromosome 10"/>
</dbReference>
<dbReference type="Pfam" id="PF13968">
    <property type="entry name" value="DUF4220"/>
    <property type="match status" value="1"/>
</dbReference>
<feature type="transmembrane region" description="Helical" evidence="1">
    <location>
        <begin position="121"/>
        <end position="138"/>
    </location>
</feature>
<protein>
    <submittedName>
        <fullName evidence="3">OSJNBa0089E12.13-like protein</fullName>
    </submittedName>
</protein>
<feature type="domain" description="DUF4220" evidence="2">
    <location>
        <begin position="32"/>
        <end position="354"/>
    </location>
</feature>
<dbReference type="InterPro" id="IPR025315">
    <property type="entry name" value="DUF4220"/>
</dbReference>
<evidence type="ECO:0000313" key="4">
    <source>
        <dbReference type="EnsemblPlants" id="Zm00001eb416610_P001"/>
    </source>
</evidence>
<accession>A0A1D6J0U9</accession>
<keyword evidence="1" id="KW-0812">Transmembrane</keyword>
<evidence type="ECO:0000256" key="1">
    <source>
        <dbReference type="SAM" id="Phobius"/>
    </source>
</evidence>
<dbReference type="eggNOG" id="ENOG502QQBP">
    <property type="taxonomic scope" value="Eukaryota"/>
</dbReference>
<evidence type="ECO:0000313" key="3">
    <source>
        <dbReference type="EMBL" id="AQK41689.1"/>
    </source>
</evidence>
<keyword evidence="1" id="KW-0472">Membrane</keyword>
<dbReference type="OMA" id="FWKSFHR"/>
<keyword evidence="1" id="KW-1133">Transmembrane helix</keyword>
<reference evidence="4" key="4">
    <citation type="submission" date="2021-05" db="UniProtKB">
        <authorList>
            <consortium name="EnsemblPlants"/>
        </authorList>
    </citation>
    <scope>IDENTIFICATION</scope>
    <source>
        <strain evidence="4">cv. B73</strain>
    </source>
</reference>
<evidence type="ECO:0000313" key="5">
    <source>
        <dbReference type="Proteomes" id="UP000007305"/>
    </source>
</evidence>
<reference evidence="5" key="1">
    <citation type="journal article" date="2009" name="Science">
        <title>The B73 maize genome: complexity, diversity, and dynamics.</title>
        <authorList>
            <person name="Schnable P.S."/>
            <person name="Ware D."/>
            <person name="Fulton R.S."/>
            <person name="Stein J.C."/>
            <person name="Wei F."/>
            <person name="Pasternak S."/>
            <person name="Liang C."/>
            <person name="Zhang J."/>
            <person name="Fulton L."/>
            <person name="Graves T.A."/>
            <person name="Minx P."/>
            <person name="Reily A.D."/>
            <person name="Courtney L."/>
            <person name="Kruchowski S.S."/>
            <person name="Tomlinson C."/>
            <person name="Strong C."/>
            <person name="Delehaunty K."/>
            <person name="Fronick C."/>
            <person name="Courtney B."/>
            <person name="Rock S.M."/>
            <person name="Belter E."/>
            <person name="Du F."/>
            <person name="Kim K."/>
            <person name="Abbott R.M."/>
            <person name="Cotton M."/>
            <person name="Levy A."/>
            <person name="Marchetto P."/>
            <person name="Ochoa K."/>
            <person name="Jackson S.M."/>
            <person name="Gillam B."/>
            <person name="Chen W."/>
            <person name="Yan L."/>
            <person name="Higginbotham J."/>
            <person name="Cardenas M."/>
            <person name="Waligorski J."/>
            <person name="Applebaum E."/>
            <person name="Phelps L."/>
            <person name="Falcone J."/>
            <person name="Kanchi K."/>
            <person name="Thane T."/>
            <person name="Scimone A."/>
            <person name="Thane N."/>
            <person name="Henke J."/>
            <person name="Wang T."/>
            <person name="Ruppert J."/>
            <person name="Shah N."/>
            <person name="Rotter K."/>
            <person name="Hodges J."/>
            <person name="Ingenthron E."/>
            <person name="Cordes M."/>
            <person name="Kohlberg S."/>
            <person name="Sgro J."/>
            <person name="Delgado B."/>
            <person name="Mead K."/>
            <person name="Chinwalla A."/>
            <person name="Leonard S."/>
            <person name="Crouse K."/>
            <person name="Collura K."/>
            <person name="Kudrna D."/>
            <person name="Currie J."/>
            <person name="He R."/>
            <person name="Angelova A."/>
            <person name="Rajasekar S."/>
            <person name="Mueller T."/>
            <person name="Lomeli R."/>
            <person name="Scara G."/>
            <person name="Ko A."/>
            <person name="Delaney K."/>
            <person name="Wissotski M."/>
            <person name="Lopez G."/>
            <person name="Campos D."/>
            <person name="Braidotti M."/>
            <person name="Ashley E."/>
            <person name="Golser W."/>
            <person name="Kim H."/>
            <person name="Lee S."/>
            <person name="Lin J."/>
            <person name="Dujmic Z."/>
            <person name="Kim W."/>
            <person name="Talag J."/>
            <person name="Zuccolo A."/>
            <person name="Fan C."/>
            <person name="Sebastian A."/>
            <person name="Kramer M."/>
            <person name="Spiegel L."/>
            <person name="Nascimento L."/>
            <person name="Zutavern T."/>
            <person name="Miller B."/>
            <person name="Ambroise C."/>
            <person name="Muller S."/>
            <person name="Spooner W."/>
            <person name="Narechania A."/>
            <person name="Ren L."/>
            <person name="Wei S."/>
            <person name="Kumari S."/>
            <person name="Faga B."/>
            <person name="Levy M.J."/>
            <person name="McMahan L."/>
            <person name="Van Buren P."/>
            <person name="Vaughn M.W."/>
            <person name="Ying K."/>
            <person name="Yeh C.-T."/>
            <person name="Emrich S.J."/>
            <person name="Jia Y."/>
            <person name="Kalyanaraman A."/>
            <person name="Hsia A.-P."/>
            <person name="Barbazuk W.B."/>
            <person name="Baucom R.S."/>
            <person name="Brutnell T.P."/>
            <person name="Carpita N.C."/>
            <person name="Chaparro C."/>
            <person name="Chia J.-M."/>
            <person name="Deragon J.-M."/>
            <person name="Estill J.C."/>
            <person name="Fu Y."/>
            <person name="Jeddeloh J.A."/>
            <person name="Han Y."/>
            <person name="Lee H."/>
            <person name="Li P."/>
            <person name="Lisch D.R."/>
            <person name="Liu S."/>
            <person name="Liu Z."/>
            <person name="Nagel D.H."/>
            <person name="McCann M.C."/>
            <person name="SanMiguel P."/>
            <person name="Myers A.M."/>
            <person name="Nettleton D."/>
            <person name="Nguyen J."/>
            <person name="Penning B.W."/>
            <person name="Ponnala L."/>
            <person name="Schneider K.L."/>
            <person name="Schwartz D.C."/>
            <person name="Sharma A."/>
            <person name="Soderlund C."/>
            <person name="Springer N.M."/>
            <person name="Sun Q."/>
            <person name="Wang H."/>
            <person name="Waterman M."/>
            <person name="Westerman R."/>
            <person name="Wolfgruber T.K."/>
            <person name="Yang L."/>
            <person name="Yu Y."/>
            <person name="Zhang L."/>
            <person name="Zhou S."/>
            <person name="Zhu Q."/>
            <person name="Bennetzen J.L."/>
            <person name="Dawe R.K."/>
            <person name="Jiang J."/>
            <person name="Jiang N."/>
            <person name="Presting G.G."/>
            <person name="Wessler S.R."/>
            <person name="Aluru S."/>
            <person name="Martienssen R.A."/>
            <person name="Clifton S.W."/>
            <person name="McCombie W.R."/>
            <person name="Wing R.A."/>
            <person name="Wilson R.K."/>
        </authorList>
    </citation>
    <scope>NUCLEOTIDE SEQUENCE [LARGE SCALE GENOMIC DNA]</scope>
    <source>
        <strain evidence="5">cv. B73</strain>
    </source>
</reference>
<evidence type="ECO:0000259" key="2">
    <source>
        <dbReference type="Pfam" id="PF13968"/>
    </source>
</evidence>
<dbReference type="FunCoup" id="A0A1D6J0U9">
    <property type="interactions" value="1"/>
</dbReference>
<dbReference type="Pfam" id="PF04578">
    <property type="entry name" value="DUF594"/>
    <property type="match status" value="1"/>
</dbReference>
<reference evidence="3" key="2">
    <citation type="submission" date="2015-12" db="EMBL/GenBank/DDBJ databases">
        <title>Update maize B73 reference genome by single molecule sequencing technologies.</title>
        <authorList>
            <consortium name="Maize Genome Sequencing Project"/>
            <person name="Ware D."/>
        </authorList>
    </citation>
    <scope>NUCLEOTIDE SEQUENCE</scope>
    <source>
        <tissue evidence="3">Seedling</tissue>
    </source>
</reference>
<dbReference type="Gramene" id="Zm00001eb416610_T001">
    <property type="protein sequence ID" value="Zm00001eb416610_P001"/>
    <property type="gene ID" value="Zm00001eb416610"/>
</dbReference>
<dbReference type="AlphaFoldDB" id="A0A1D6J0U9"/>
<organism evidence="3">
    <name type="scientific">Zea mays</name>
    <name type="common">Maize</name>
    <dbReference type="NCBI Taxonomy" id="4577"/>
    <lineage>
        <taxon>Eukaryota</taxon>
        <taxon>Viridiplantae</taxon>
        <taxon>Streptophyta</taxon>
        <taxon>Embryophyta</taxon>
        <taxon>Tracheophyta</taxon>
        <taxon>Spermatophyta</taxon>
        <taxon>Magnoliopsida</taxon>
        <taxon>Liliopsida</taxon>
        <taxon>Poales</taxon>
        <taxon>Poaceae</taxon>
        <taxon>PACMAD clade</taxon>
        <taxon>Panicoideae</taxon>
        <taxon>Andropogonodae</taxon>
        <taxon>Andropogoneae</taxon>
        <taxon>Tripsacinae</taxon>
        <taxon>Zea</taxon>
    </lineage>
</organism>
<dbReference type="PANTHER" id="PTHR31325">
    <property type="entry name" value="OS01G0798800 PROTEIN-RELATED"/>
    <property type="match status" value="1"/>
</dbReference>
<feature type="transmembrane region" description="Helical" evidence="1">
    <location>
        <begin position="95"/>
        <end position="115"/>
    </location>
</feature>
<reference evidence="4" key="3">
    <citation type="submission" date="2019-07" db="EMBL/GenBank/DDBJ databases">
        <authorList>
            <person name="Seetharam A."/>
            <person name="Woodhouse M."/>
            <person name="Cannon E."/>
        </authorList>
    </citation>
    <scope>NUCLEOTIDE SEQUENCE [LARGE SCALE GENOMIC DNA]</scope>
    <source>
        <strain evidence="4">cv. B73</strain>
    </source>
</reference>
<gene>
    <name evidence="3" type="ORF">ZEAMMB73_Zm00001d024653</name>
</gene>
<sequence length="663" mass="75126">MVLLSFTLQLFLLSTGSLRRRHNSGLLRALIWLSYVGADLVAVYALGLFSQYEDKYRCGRESFADTLPFLWVPFLLVHLGGQDSITAFSLEDNNLWLRHLLNLGTQGVLALYVLWKSFDRISVSILVPAMLVFVSGIIKYGERVWALKSASQNGLGQPSGIFYNSLADYIVYTKASKELYARLTVLLARGLFVGRTVVELLEGSAAMLESDFKNYQGTEEKLKVVEMELGMMFDLLYTKANVLQRRTGVLFRCASQALMVVALVLFMTLEGAHNKINIAITYKLFSGAIFMETCCVAAALASPWTRARLKGRSRLRGLCNFATSFFEAVHHCKKRHRMTLSTTATMGQFNLMDYCISIKSRPRVFSQTLNAIGLDKQWRNSWYVHHIDDAGGSGGIYCWIINRVLEYLSTLDNNYTVHTLPPHDPAVFGQLHIRRLNFTLSLPFHKALYRLHVYTDLYLSRHCNNCSTEIMRLKEECETLSSYMMYLMMLHPTMLPVSTVAGDLESQLLQWVTSHSTHEDGGAMTKLEILERYTRMMLEQGSDPGNPFEPEQYGSLDLHHSLTQIKEMWVRLLMYAAGKCGGDVHARQLGEGGELITFIWLLMLHHGLGDQANRKLSLLRPDNPNVAERGSSSAERIYKPVYAFNLPEPVCFSFWPLSSLWTS</sequence>
<dbReference type="InterPro" id="IPR007658">
    <property type="entry name" value="DUF594"/>
</dbReference>
<name>A0A1D6J0U9_MAIZE</name>
<dbReference type="EnsemblPlants" id="Zm00001eb416610_T001">
    <property type="protein sequence ID" value="Zm00001eb416610_P001"/>
    <property type="gene ID" value="Zm00001eb416610"/>
</dbReference>
<dbReference type="EMBL" id="CM000786">
    <property type="protein sequence ID" value="AQK41689.1"/>
    <property type="molecule type" value="Genomic_DNA"/>
</dbReference>
<proteinExistence type="predicted"/>
<feature type="transmembrane region" description="Helical" evidence="1">
    <location>
        <begin position="29"/>
        <end position="50"/>
    </location>
</feature>